<dbReference type="AlphaFoldDB" id="A0A8S9MIV7"/>
<sequence>MDAQEETWHKGMLEDHMKREEMGKNIICDVSPHIMLNSRGAWEKLASGSEGLPFWEYPLPKLEIIILSTFISWRFFDILFKKLGVPIPRFTSMMLVSIYGF</sequence>
<name>A0A8S9MIV7_BRACR</name>
<accession>A0A8S9MIV7</accession>
<proteinExistence type="predicted"/>
<organism evidence="1 2">
    <name type="scientific">Brassica cretica</name>
    <name type="common">Mustard</name>
    <dbReference type="NCBI Taxonomy" id="69181"/>
    <lineage>
        <taxon>Eukaryota</taxon>
        <taxon>Viridiplantae</taxon>
        <taxon>Streptophyta</taxon>
        <taxon>Embryophyta</taxon>
        <taxon>Tracheophyta</taxon>
        <taxon>Spermatophyta</taxon>
        <taxon>Magnoliopsida</taxon>
        <taxon>eudicotyledons</taxon>
        <taxon>Gunneridae</taxon>
        <taxon>Pentapetalae</taxon>
        <taxon>rosids</taxon>
        <taxon>malvids</taxon>
        <taxon>Brassicales</taxon>
        <taxon>Brassicaceae</taxon>
        <taxon>Brassiceae</taxon>
        <taxon>Brassica</taxon>
    </lineage>
</organism>
<comment type="caution">
    <text evidence="1">The sequence shown here is derived from an EMBL/GenBank/DDBJ whole genome shotgun (WGS) entry which is preliminary data.</text>
</comment>
<protein>
    <submittedName>
        <fullName evidence="1">Uncharacterized protein</fullName>
    </submittedName>
</protein>
<evidence type="ECO:0000313" key="2">
    <source>
        <dbReference type="Proteomes" id="UP000712281"/>
    </source>
</evidence>
<gene>
    <name evidence="1" type="ORF">F2Q68_00042657</name>
</gene>
<dbReference type="EMBL" id="QGKW02000007">
    <property type="protein sequence ID" value="KAF2620304.1"/>
    <property type="molecule type" value="Genomic_DNA"/>
</dbReference>
<evidence type="ECO:0000313" key="1">
    <source>
        <dbReference type="EMBL" id="KAF2620304.1"/>
    </source>
</evidence>
<dbReference type="Proteomes" id="UP000712281">
    <property type="component" value="Unassembled WGS sequence"/>
</dbReference>
<reference evidence="1" key="1">
    <citation type="submission" date="2019-12" db="EMBL/GenBank/DDBJ databases">
        <title>Genome sequencing and annotation of Brassica cretica.</title>
        <authorList>
            <person name="Studholme D.J."/>
            <person name="Sarris P.F."/>
        </authorList>
    </citation>
    <scope>NUCLEOTIDE SEQUENCE</scope>
    <source>
        <strain evidence="1">PFS-001/15</strain>
        <tissue evidence="1">Leaf</tissue>
    </source>
</reference>